<reference evidence="1 2" key="1">
    <citation type="submission" date="2017-09" db="EMBL/GenBank/DDBJ databases">
        <title>Large-scale bioinformatics analysis of Bacillus genomes uncovers conserved roles of natural products in bacterial physiology.</title>
        <authorList>
            <consortium name="Agbiome Team Llc"/>
            <person name="Bleich R.M."/>
            <person name="Grubbs K.J."/>
            <person name="Santa Maria K.C."/>
            <person name="Allen S.E."/>
            <person name="Farag S."/>
            <person name="Shank E.A."/>
            <person name="Bowers A."/>
        </authorList>
    </citation>
    <scope>NUCLEOTIDE SEQUENCE [LARGE SCALE GENOMIC DNA]</scope>
    <source>
        <strain evidence="1 2">AFS025165</strain>
    </source>
</reference>
<sequence>MHIVFIWNFYMLKLNIEIFICNELKLEISNEF</sequence>
<protein>
    <submittedName>
        <fullName evidence="1">Serine kinase</fullName>
    </submittedName>
</protein>
<organism evidence="1 2">
    <name type="scientific">Bacillus cereus</name>
    <dbReference type="NCBI Taxonomy" id="1396"/>
    <lineage>
        <taxon>Bacteria</taxon>
        <taxon>Bacillati</taxon>
        <taxon>Bacillota</taxon>
        <taxon>Bacilli</taxon>
        <taxon>Bacillales</taxon>
        <taxon>Bacillaceae</taxon>
        <taxon>Bacillus</taxon>
        <taxon>Bacillus cereus group</taxon>
    </lineage>
</organism>
<accession>A0A1T2Q4J1</accession>
<comment type="caution">
    <text evidence="1">The sequence shown here is derived from an EMBL/GenBank/DDBJ whole genome shotgun (WGS) entry which is preliminary data.</text>
</comment>
<keyword evidence="1" id="KW-0418">Kinase</keyword>
<name>A0A1T2Q4J1_BACCE</name>
<dbReference type="AlphaFoldDB" id="A0A1T2Q4J1"/>
<dbReference type="Proteomes" id="UP000220226">
    <property type="component" value="Unassembled WGS sequence"/>
</dbReference>
<evidence type="ECO:0000313" key="2">
    <source>
        <dbReference type="Proteomes" id="UP000220226"/>
    </source>
</evidence>
<dbReference type="GO" id="GO:0016301">
    <property type="term" value="F:kinase activity"/>
    <property type="evidence" value="ECO:0007669"/>
    <property type="project" value="UniProtKB-KW"/>
</dbReference>
<dbReference type="EMBL" id="NTQT01000030">
    <property type="protein sequence ID" value="PFC71039.1"/>
    <property type="molecule type" value="Genomic_DNA"/>
</dbReference>
<evidence type="ECO:0000313" key="1">
    <source>
        <dbReference type="EMBL" id="PFC71039.1"/>
    </source>
</evidence>
<gene>
    <name evidence="1" type="ORF">CN290_24655</name>
</gene>
<keyword evidence="1" id="KW-0808">Transferase</keyword>
<proteinExistence type="predicted"/>